<dbReference type="AlphaFoldDB" id="A0A8H4CFY4"/>
<dbReference type="PANTHER" id="PTHR42059:SF1">
    <property type="entry name" value="TNT DOMAIN-CONTAINING PROTEIN"/>
    <property type="match status" value="1"/>
</dbReference>
<feature type="signal peptide" evidence="1">
    <location>
        <begin position="1"/>
        <end position="18"/>
    </location>
</feature>
<dbReference type="GeneID" id="69020486"/>
<dbReference type="EMBL" id="WVTB01000055">
    <property type="protein sequence ID" value="KAF3803263.1"/>
    <property type="molecule type" value="Genomic_DNA"/>
</dbReference>
<dbReference type="Proteomes" id="UP000613401">
    <property type="component" value="Unassembled WGS sequence"/>
</dbReference>
<feature type="chain" id="PRO_5034508564" description="TNT domain-containing protein" evidence="1">
    <location>
        <begin position="19"/>
        <end position="229"/>
    </location>
</feature>
<evidence type="ECO:0000259" key="2">
    <source>
        <dbReference type="Pfam" id="PF14021"/>
    </source>
</evidence>
<dbReference type="RefSeq" id="XP_045262422.1">
    <property type="nucleotide sequence ID" value="XM_045413226.1"/>
</dbReference>
<dbReference type="Pfam" id="PF14021">
    <property type="entry name" value="TNT"/>
    <property type="match status" value="1"/>
</dbReference>
<name>A0A8H4CFY4_COLGL</name>
<gene>
    <name evidence="3" type="ORF">GCG54_00013370</name>
</gene>
<dbReference type="GO" id="GO:0050135">
    <property type="term" value="F:NADP+ nucleosidase activity"/>
    <property type="evidence" value="ECO:0007669"/>
    <property type="project" value="InterPro"/>
</dbReference>
<accession>A0A8H4CFY4</accession>
<evidence type="ECO:0000313" key="3">
    <source>
        <dbReference type="EMBL" id="KAF3803263.1"/>
    </source>
</evidence>
<dbReference type="PANTHER" id="PTHR42059">
    <property type="entry name" value="TNT DOMAIN-CONTAINING PROTEIN"/>
    <property type="match status" value="1"/>
</dbReference>
<organism evidence="3 4">
    <name type="scientific">Colletotrichum gloeosporioides</name>
    <name type="common">Anthracnose fungus</name>
    <name type="synonym">Glomerella cingulata</name>
    <dbReference type="NCBI Taxonomy" id="474922"/>
    <lineage>
        <taxon>Eukaryota</taxon>
        <taxon>Fungi</taxon>
        <taxon>Dikarya</taxon>
        <taxon>Ascomycota</taxon>
        <taxon>Pezizomycotina</taxon>
        <taxon>Sordariomycetes</taxon>
        <taxon>Hypocreomycetidae</taxon>
        <taxon>Glomerellales</taxon>
        <taxon>Glomerellaceae</taxon>
        <taxon>Colletotrichum</taxon>
        <taxon>Colletotrichum gloeosporioides species complex</taxon>
    </lineage>
</organism>
<proteinExistence type="predicted"/>
<reference evidence="3" key="1">
    <citation type="journal article" date="2020" name="Phytopathology">
        <title>Genome sequence and comparative analysis of Colletotrichum gloeosporioides isolated from Liriodendron leaves.</title>
        <authorList>
            <person name="Fu F.F."/>
            <person name="Hao Z."/>
            <person name="Wang P."/>
            <person name="Lu Y."/>
            <person name="Xue L.J."/>
            <person name="Wei G."/>
            <person name="Tian Y."/>
            <person name="Baishi H."/>
            <person name="Xu H."/>
            <person name="Shi J."/>
            <person name="Cheng T."/>
            <person name="Wang G."/>
            <person name="Yi Y."/>
            <person name="Chen J."/>
        </authorList>
    </citation>
    <scope>NUCLEOTIDE SEQUENCE</scope>
    <source>
        <strain evidence="3">Lc1</strain>
    </source>
</reference>
<keyword evidence="4" id="KW-1185">Reference proteome</keyword>
<dbReference type="InterPro" id="IPR025331">
    <property type="entry name" value="TNT"/>
</dbReference>
<evidence type="ECO:0000313" key="4">
    <source>
        <dbReference type="Proteomes" id="UP000613401"/>
    </source>
</evidence>
<sequence>MHLSVFSSLCFGTLVALGSPIVHRRDTDLNSTGCDDYCAGTRPGNTKDDEVYVCKDWRLGPVAPPSGVPVDDIVGKYYRRFGGLCPGEFLKAWTNQTDGRWAYPPEQGFSIDTTGSPICSNLTLGKGDLIDRFGDETGDFVAPAFTPYAMRSIPPSNLNTRDAEYPYGYHVYMVADKITVLAGPTSPHFAQEGGGLQYRLYSSVAELVSGGYLFRMDPKSLVKILAGEK</sequence>
<evidence type="ECO:0000256" key="1">
    <source>
        <dbReference type="SAM" id="SignalP"/>
    </source>
</evidence>
<feature type="domain" description="TNT" evidence="2">
    <location>
        <begin position="123"/>
        <end position="214"/>
    </location>
</feature>
<dbReference type="InterPro" id="IPR053024">
    <property type="entry name" value="Fungal_surface_NADase"/>
</dbReference>
<comment type="caution">
    <text evidence="3">The sequence shown here is derived from an EMBL/GenBank/DDBJ whole genome shotgun (WGS) entry which is preliminary data.</text>
</comment>
<reference evidence="3" key="2">
    <citation type="submission" date="2020-03" db="EMBL/GenBank/DDBJ databases">
        <authorList>
            <person name="Fu F.-F."/>
            <person name="Chen J."/>
        </authorList>
    </citation>
    <scope>NUCLEOTIDE SEQUENCE</scope>
    <source>
        <strain evidence="3">Lc1</strain>
    </source>
</reference>
<protein>
    <recommendedName>
        <fullName evidence="2">TNT domain-containing protein</fullName>
    </recommendedName>
</protein>
<keyword evidence="1" id="KW-0732">Signal</keyword>